<dbReference type="AlphaFoldDB" id="A0AAE9PR87"/>
<dbReference type="Pfam" id="PF16935">
    <property type="entry name" value="Hol_Tox"/>
    <property type="match status" value="1"/>
</dbReference>
<keyword evidence="1" id="KW-0812">Transmembrane</keyword>
<protein>
    <submittedName>
        <fullName evidence="2">Holin-like toxin</fullName>
    </submittedName>
</protein>
<evidence type="ECO:0000256" key="1">
    <source>
        <dbReference type="SAM" id="Phobius"/>
    </source>
</evidence>
<proteinExistence type="predicted"/>
<dbReference type="InterPro" id="IPR031616">
    <property type="entry name" value="BsrE-like"/>
</dbReference>
<dbReference type="RefSeq" id="WP_219727884.1">
    <property type="nucleotide sequence ID" value="NZ_ALJV01000003.1"/>
</dbReference>
<feature type="transmembrane region" description="Helical" evidence="1">
    <location>
        <begin position="6"/>
        <end position="26"/>
    </location>
</feature>
<accession>A0AAE9PR87</accession>
<dbReference type="GeneID" id="99974774"/>
<reference evidence="2" key="1">
    <citation type="submission" date="2022-11" db="EMBL/GenBank/DDBJ databases">
        <authorList>
            <person name="Vasilchenko N.G."/>
            <person name="Prazdnova E.V."/>
            <person name="Gorovtsov A.V."/>
            <person name="Chistyakov V.A."/>
            <person name="Pak M.L."/>
        </authorList>
    </citation>
    <scope>NUCLEOTIDE SEQUENCE</scope>
    <source>
        <strain evidence="2">R 4.5</strain>
    </source>
</reference>
<name>A0AAE9PR87_PAEPO</name>
<dbReference type="EMBL" id="CP097770">
    <property type="protein sequence ID" value="UZP76337.1"/>
    <property type="molecule type" value="Genomic_DNA"/>
</dbReference>
<organism evidence="2">
    <name type="scientific">Paenibacillus polymyxa</name>
    <name type="common">Bacillus polymyxa</name>
    <dbReference type="NCBI Taxonomy" id="1406"/>
    <lineage>
        <taxon>Bacteria</taxon>
        <taxon>Bacillati</taxon>
        <taxon>Bacillota</taxon>
        <taxon>Bacilli</taxon>
        <taxon>Bacillales</taxon>
        <taxon>Paenibacillaceae</taxon>
        <taxon>Paenibacillus</taxon>
    </lineage>
</organism>
<sequence>MKPVTVFEALSLMLTFGALIVTLLEFNKRK</sequence>
<gene>
    <name evidence="2" type="ORF">MF626_07450</name>
</gene>
<keyword evidence="1" id="KW-1133">Transmembrane helix</keyword>
<keyword evidence="1" id="KW-0472">Membrane</keyword>
<evidence type="ECO:0000313" key="2">
    <source>
        <dbReference type="EMBL" id="UZP76337.1"/>
    </source>
</evidence>